<dbReference type="EMBL" id="CAJOBJ010061018">
    <property type="protein sequence ID" value="CAF4417761.1"/>
    <property type="molecule type" value="Genomic_DNA"/>
</dbReference>
<protein>
    <recommendedName>
        <fullName evidence="1">FAT domain-containing protein</fullName>
    </recommendedName>
</protein>
<dbReference type="PROSITE" id="PS51189">
    <property type="entry name" value="FAT"/>
    <property type="match status" value="1"/>
</dbReference>
<organism evidence="2 3">
    <name type="scientific">Rotaria magnacalcarata</name>
    <dbReference type="NCBI Taxonomy" id="392030"/>
    <lineage>
        <taxon>Eukaryota</taxon>
        <taxon>Metazoa</taxon>
        <taxon>Spiralia</taxon>
        <taxon>Gnathifera</taxon>
        <taxon>Rotifera</taxon>
        <taxon>Eurotatoria</taxon>
        <taxon>Bdelloidea</taxon>
        <taxon>Philodinida</taxon>
        <taxon>Philodinidae</taxon>
        <taxon>Rotaria</taxon>
    </lineage>
</organism>
<evidence type="ECO:0000313" key="3">
    <source>
        <dbReference type="Proteomes" id="UP000681720"/>
    </source>
</evidence>
<proteinExistence type="predicted"/>
<dbReference type="Proteomes" id="UP000681720">
    <property type="component" value="Unassembled WGS sequence"/>
</dbReference>
<gene>
    <name evidence="2" type="ORF">GIL414_LOCUS30936</name>
</gene>
<evidence type="ECO:0000313" key="2">
    <source>
        <dbReference type="EMBL" id="CAF4417761.1"/>
    </source>
</evidence>
<sequence>RKRKTNNNDDDASNVLVTLRLLRVLVRYPQQLRTIFETNLLNLPTIAWKRLIPQLFSRLNHPSSFVRDYITNLLIVVVGITDDSKMRRIKSSDDNIWQRKFASTHESEDDIDEDDKEEDDIDKQENAVAIQNSFRLIYNVLSETKIHMLLNKLNYLYMKYDVLLFYGMNFEGTYPGVKSFSDRVHNQTIGLDELLNTLQEFGFPDFLSRGLVSSSTSTINHYPDNVTNSLDIPHEILLIICRYMTPCDVLRSFYTPATPQSHIHRLIAAYYTKINLDTDAFEDCGYLFKLLLDSNHPLRPASLTLNSIVRNLTCFKMLKVSQSDEVTINKFYTNMEKLEHLHLTILYTTEFSKFDENIYEKNINTEQ</sequence>
<comment type="caution">
    <text evidence="2">The sequence shown here is derived from an EMBL/GenBank/DDBJ whole genome shotgun (WGS) entry which is preliminary data.</text>
</comment>
<accession>A0A8S2W0F7</accession>
<feature type="domain" description="FAT" evidence="1">
    <location>
        <begin position="1"/>
        <end position="95"/>
    </location>
</feature>
<dbReference type="AlphaFoldDB" id="A0A8S2W0F7"/>
<name>A0A8S2W0F7_9BILA</name>
<feature type="non-terminal residue" evidence="2">
    <location>
        <position position="1"/>
    </location>
</feature>
<evidence type="ECO:0000259" key="1">
    <source>
        <dbReference type="PROSITE" id="PS51189"/>
    </source>
</evidence>
<reference evidence="2" key="1">
    <citation type="submission" date="2021-02" db="EMBL/GenBank/DDBJ databases">
        <authorList>
            <person name="Nowell W R."/>
        </authorList>
    </citation>
    <scope>NUCLEOTIDE SEQUENCE</scope>
</reference>
<dbReference type="InterPro" id="IPR014009">
    <property type="entry name" value="PIK_FAT"/>
</dbReference>